<evidence type="ECO:0000256" key="1">
    <source>
        <dbReference type="ARBA" id="ARBA00009437"/>
    </source>
</evidence>
<dbReference type="Gene3D" id="1.10.10.10">
    <property type="entry name" value="Winged helix-like DNA-binding domain superfamily/Winged helix DNA-binding domain"/>
    <property type="match status" value="1"/>
</dbReference>
<feature type="domain" description="HTH lysR-type" evidence="5">
    <location>
        <begin position="1"/>
        <end position="58"/>
    </location>
</feature>
<comment type="similarity">
    <text evidence="1">Belongs to the LysR transcriptional regulatory family.</text>
</comment>
<dbReference type="InterPro" id="IPR000847">
    <property type="entry name" value="LysR_HTH_N"/>
</dbReference>
<dbReference type="InterPro" id="IPR036388">
    <property type="entry name" value="WH-like_DNA-bd_sf"/>
</dbReference>
<dbReference type="SUPFAM" id="SSF53850">
    <property type="entry name" value="Periplasmic binding protein-like II"/>
    <property type="match status" value="1"/>
</dbReference>
<evidence type="ECO:0000259" key="5">
    <source>
        <dbReference type="PROSITE" id="PS50931"/>
    </source>
</evidence>
<dbReference type="PROSITE" id="PS50931">
    <property type="entry name" value="HTH_LYSR"/>
    <property type="match status" value="1"/>
</dbReference>
<keyword evidence="7" id="KW-1185">Reference proteome</keyword>
<dbReference type="InterPro" id="IPR036390">
    <property type="entry name" value="WH_DNA-bd_sf"/>
</dbReference>
<dbReference type="InterPro" id="IPR050176">
    <property type="entry name" value="LTTR"/>
</dbReference>
<accession>A0ABT2X6U0</accession>
<evidence type="ECO:0000256" key="4">
    <source>
        <dbReference type="ARBA" id="ARBA00023163"/>
    </source>
</evidence>
<keyword evidence="3" id="KW-0238">DNA-binding</keyword>
<keyword evidence="4" id="KW-0804">Transcription</keyword>
<dbReference type="InterPro" id="IPR005119">
    <property type="entry name" value="LysR_subst-bd"/>
</dbReference>
<evidence type="ECO:0000313" key="7">
    <source>
        <dbReference type="Proteomes" id="UP001209535"/>
    </source>
</evidence>
<reference evidence="6 7" key="1">
    <citation type="submission" date="2022-10" db="EMBL/GenBank/DDBJ databases">
        <title>Defluviimonas sp. nov., isolated from ocean surface sediments.</title>
        <authorList>
            <person name="He W."/>
            <person name="Wang L."/>
            <person name="Zhang D.-F."/>
        </authorList>
    </citation>
    <scope>NUCLEOTIDE SEQUENCE [LARGE SCALE GENOMIC DNA]</scope>
    <source>
        <strain evidence="6 7">WL0024</strain>
    </source>
</reference>
<dbReference type="InterPro" id="IPR017685">
    <property type="entry name" value="ArgP"/>
</dbReference>
<protein>
    <submittedName>
        <fullName evidence="6">LysR family transcriptional regulator ArgP</fullName>
    </submittedName>
</protein>
<dbReference type="Pfam" id="PF03466">
    <property type="entry name" value="LysR_substrate"/>
    <property type="match status" value="1"/>
</dbReference>
<keyword evidence="2" id="KW-0805">Transcription regulation</keyword>
<name>A0ABT2X6U0_9RHOB</name>
<evidence type="ECO:0000313" key="6">
    <source>
        <dbReference type="EMBL" id="MCU9849671.1"/>
    </source>
</evidence>
<dbReference type="EMBL" id="JAOVQO010000017">
    <property type="protein sequence ID" value="MCU9849671.1"/>
    <property type="molecule type" value="Genomic_DNA"/>
</dbReference>
<dbReference type="PANTHER" id="PTHR30579">
    <property type="entry name" value="TRANSCRIPTIONAL REGULATOR"/>
    <property type="match status" value="1"/>
</dbReference>
<gene>
    <name evidence="6" type="ORF">OEZ60_16855</name>
</gene>
<dbReference type="Pfam" id="PF00126">
    <property type="entry name" value="HTH_1"/>
    <property type="match status" value="1"/>
</dbReference>
<dbReference type="RefSeq" id="WP_263338711.1">
    <property type="nucleotide sequence ID" value="NZ_JAOVQO010000017.1"/>
</dbReference>
<dbReference type="PRINTS" id="PR00039">
    <property type="entry name" value="HTHLYSR"/>
</dbReference>
<evidence type="ECO:0000256" key="3">
    <source>
        <dbReference type="ARBA" id="ARBA00023125"/>
    </source>
</evidence>
<dbReference type="Proteomes" id="UP001209535">
    <property type="component" value="Unassembled WGS sequence"/>
</dbReference>
<evidence type="ECO:0000256" key="2">
    <source>
        <dbReference type="ARBA" id="ARBA00023015"/>
    </source>
</evidence>
<dbReference type="SUPFAM" id="SSF46785">
    <property type="entry name" value="Winged helix' DNA-binding domain"/>
    <property type="match status" value="1"/>
</dbReference>
<comment type="caution">
    <text evidence="6">The sequence shown here is derived from an EMBL/GenBank/DDBJ whole genome shotgun (WGS) entry which is preliminary data.</text>
</comment>
<dbReference type="PANTHER" id="PTHR30579:SF2">
    <property type="entry name" value="HTH-TYPE TRANSCRIPTIONAL REGULATOR ARGP"/>
    <property type="match status" value="1"/>
</dbReference>
<dbReference type="NCBIfam" id="NF009888">
    <property type="entry name" value="PRK13348.1"/>
    <property type="match status" value="1"/>
</dbReference>
<dbReference type="Gene3D" id="3.40.190.290">
    <property type="match status" value="1"/>
</dbReference>
<proteinExistence type="inferred from homology"/>
<dbReference type="NCBIfam" id="TIGR03298">
    <property type="entry name" value="argP"/>
    <property type="match status" value="1"/>
</dbReference>
<dbReference type="NCBIfam" id="NF002964">
    <property type="entry name" value="PRK03635.1"/>
    <property type="match status" value="1"/>
</dbReference>
<organism evidence="6 7">
    <name type="scientific">Albidovulum salinarum</name>
    <dbReference type="NCBI Taxonomy" id="2984153"/>
    <lineage>
        <taxon>Bacteria</taxon>
        <taxon>Pseudomonadati</taxon>
        <taxon>Pseudomonadota</taxon>
        <taxon>Alphaproteobacteria</taxon>
        <taxon>Rhodobacterales</taxon>
        <taxon>Paracoccaceae</taxon>
        <taxon>Albidovulum</taxon>
    </lineage>
</organism>
<sequence>MHDPAQLQALAAILRSGSFEAAAATLHVTPSAISQRLKALEERLGTALVTRGQPARATAAGARLARHFEDVQLLEHALAADLGAKLAAERPTVRIAVNADSLATWVLPALAAVPDLLYDLVIDDQDHSADWLRRGEVQAAVTAHDAPVAGCDSHPLGQLRCIASASPAFIDWWFAEGVTAETLGRAPALIFNQKDRLPTLWAHRLTGRRIAPPSHYLASSRGHVDAARLGLGWGMNPEPLIRRDLAAGHLAALVPDAPLDIALYWQVGRLTGAAMAPLTRAVRAQAAAVLLPPLPA</sequence>